<dbReference type="EMBL" id="CP059275">
    <property type="protein sequence ID" value="QLQ62896.1"/>
    <property type="molecule type" value="Genomic_DNA"/>
</dbReference>
<organism evidence="1 2">
    <name type="scientific">Limosilactobacillus reuteri</name>
    <name type="common">Lactobacillus reuteri</name>
    <dbReference type="NCBI Taxonomy" id="1598"/>
    <lineage>
        <taxon>Bacteria</taxon>
        <taxon>Bacillati</taxon>
        <taxon>Bacillota</taxon>
        <taxon>Bacilli</taxon>
        <taxon>Lactobacillales</taxon>
        <taxon>Lactobacillaceae</taxon>
        <taxon>Limosilactobacillus</taxon>
    </lineage>
</organism>
<dbReference type="Proteomes" id="UP000510868">
    <property type="component" value="Chromosome"/>
</dbReference>
<reference evidence="1 2" key="1">
    <citation type="submission" date="2020-07" db="EMBL/GenBank/DDBJ databases">
        <title>Genome sequence of Lactobacillus reuteri CNEI-KCA3 isolated from the faeces of a reared-broiler chicken, South-East Nigeria, reveals presence of CRISPR arrays.</title>
        <authorList>
            <person name="Anukam K.C."/>
            <person name="Ibezim C.N."/>
            <person name="BeecK W.V."/>
            <person name="Allonsius C."/>
            <person name="Broek M.D."/>
            <person name="Tuyaerts I."/>
            <person name="Attama A."/>
            <person name="Esimone C.O."/>
            <person name="Lebeer S."/>
        </authorList>
    </citation>
    <scope>NUCLEOTIDE SEQUENCE [LARGE SCALE GENOMIC DNA]</scope>
    <source>
        <strain evidence="1 2">CNEI-KCA3</strain>
    </source>
</reference>
<evidence type="ECO:0008006" key="3">
    <source>
        <dbReference type="Google" id="ProtNLM"/>
    </source>
</evidence>
<evidence type="ECO:0000313" key="1">
    <source>
        <dbReference type="EMBL" id="QLQ62896.1"/>
    </source>
</evidence>
<sequence length="62" mass="6304">MCPSCGSTNIQPLGQHKKGFSVGKAVGGVVLTGGVGALAGFAGKKTKQTDFVCMNCGKQFKK</sequence>
<name>A0A7L6BKV0_LIMRT</name>
<proteinExistence type="predicted"/>
<evidence type="ECO:0000313" key="2">
    <source>
        <dbReference type="Proteomes" id="UP000510868"/>
    </source>
</evidence>
<accession>A0A7L6BKV0</accession>
<gene>
    <name evidence="1" type="ORF">HHK02_07060</name>
</gene>
<protein>
    <recommendedName>
        <fullName evidence="3">LITAF domain-containing protein</fullName>
    </recommendedName>
</protein>
<dbReference type="AlphaFoldDB" id="A0A7L6BKV0"/>